<dbReference type="KEGG" id="psil:PMA3_14595"/>
<dbReference type="Pfam" id="PF00557">
    <property type="entry name" value="Peptidase_M24"/>
    <property type="match status" value="1"/>
</dbReference>
<evidence type="ECO:0000259" key="1">
    <source>
        <dbReference type="Pfam" id="PF00557"/>
    </source>
</evidence>
<keyword evidence="4" id="KW-1185">Reference proteome</keyword>
<evidence type="ECO:0000259" key="2">
    <source>
        <dbReference type="Pfam" id="PF01321"/>
    </source>
</evidence>
<evidence type="ECO:0000313" key="3">
    <source>
        <dbReference type="EMBL" id="ANJ56300.1"/>
    </source>
</evidence>
<dbReference type="InterPro" id="IPR000994">
    <property type="entry name" value="Pept_M24"/>
</dbReference>
<dbReference type="PANTHER" id="PTHR46112:SF2">
    <property type="entry name" value="XAA-PRO AMINOPEPTIDASE P-RELATED"/>
    <property type="match status" value="1"/>
</dbReference>
<dbReference type="InterPro" id="IPR001714">
    <property type="entry name" value="Pept_M24_MAP"/>
</dbReference>
<dbReference type="GO" id="GO:0004177">
    <property type="term" value="F:aminopeptidase activity"/>
    <property type="evidence" value="ECO:0007669"/>
    <property type="project" value="UniProtKB-ARBA"/>
</dbReference>
<dbReference type="RefSeq" id="WP_064677816.1">
    <property type="nucleotide sequence ID" value="NZ_CP014870.1"/>
</dbReference>
<dbReference type="STRING" id="1853130.PMA3_14595"/>
<name>A0A191YTW2_9PSED</name>
<dbReference type="EMBL" id="CP014870">
    <property type="protein sequence ID" value="ANJ56300.1"/>
    <property type="molecule type" value="Genomic_DNA"/>
</dbReference>
<dbReference type="Pfam" id="PF01321">
    <property type="entry name" value="Creatinase_N"/>
    <property type="match status" value="1"/>
</dbReference>
<dbReference type="InterPro" id="IPR036005">
    <property type="entry name" value="Creatinase/aminopeptidase-like"/>
</dbReference>
<reference evidence="3 4" key="1">
    <citation type="journal article" date="2018" name="Syst. Appl. Microbiol.">
        <title>Pseudomonas silesiensis sp. nov. strain A3T isolated from a biological pesticide sewage treatment plant and analysis of the complete genome sequence.</title>
        <authorList>
            <person name="Kaminski M.A."/>
            <person name="Furmanczyk E.M."/>
            <person name="Sobczak A."/>
            <person name="Dziembowski A."/>
            <person name="Lipinski L."/>
        </authorList>
    </citation>
    <scope>NUCLEOTIDE SEQUENCE [LARGE SCALE GENOMIC DNA]</scope>
    <source>
        <strain evidence="3 4">A3</strain>
    </source>
</reference>
<dbReference type="SUPFAM" id="SSF53092">
    <property type="entry name" value="Creatinase/prolidase N-terminal domain"/>
    <property type="match status" value="1"/>
</dbReference>
<dbReference type="PRINTS" id="PR00599">
    <property type="entry name" value="MAPEPTIDASE"/>
</dbReference>
<feature type="domain" description="Creatinase N-terminal" evidence="2">
    <location>
        <begin position="13"/>
        <end position="157"/>
    </location>
</feature>
<dbReference type="AlphaFoldDB" id="A0A191YTW2"/>
<organism evidence="3 4">
    <name type="scientific">Pseudomonas silesiensis</name>
    <dbReference type="NCBI Taxonomy" id="1853130"/>
    <lineage>
        <taxon>Bacteria</taxon>
        <taxon>Pseudomonadati</taxon>
        <taxon>Pseudomonadota</taxon>
        <taxon>Gammaproteobacteria</taxon>
        <taxon>Pseudomonadales</taxon>
        <taxon>Pseudomonadaceae</taxon>
        <taxon>Pseudomonas</taxon>
    </lineage>
</organism>
<gene>
    <name evidence="3" type="ORF">PMA3_14595</name>
</gene>
<dbReference type="InterPro" id="IPR029149">
    <property type="entry name" value="Creatin/AminoP/Spt16_N"/>
</dbReference>
<dbReference type="PANTHER" id="PTHR46112">
    <property type="entry name" value="AMINOPEPTIDASE"/>
    <property type="match status" value="1"/>
</dbReference>
<proteinExistence type="predicted"/>
<dbReference type="Gene3D" id="3.90.230.10">
    <property type="entry name" value="Creatinase/methionine aminopeptidase superfamily"/>
    <property type="match status" value="1"/>
</dbReference>
<dbReference type="GO" id="GO:0008235">
    <property type="term" value="F:metalloexopeptidase activity"/>
    <property type="evidence" value="ECO:0007669"/>
    <property type="project" value="UniProtKB-ARBA"/>
</dbReference>
<dbReference type="InterPro" id="IPR050659">
    <property type="entry name" value="Peptidase_M24B"/>
</dbReference>
<dbReference type="SUPFAM" id="SSF55920">
    <property type="entry name" value="Creatinase/aminopeptidase"/>
    <property type="match status" value="1"/>
</dbReference>
<dbReference type="Proteomes" id="UP000078354">
    <property type="component" value="Chromosome"/>
</dbReference>
<feature type="domain" description="Peptidase M24" evidence="1">
    <location>
        <begin position="164"/>
        <end position="366"/>
    </location>
</feature>
<protein>
    <submittedName>
        <fullName evidence="3">Peptidase M24</fullName>
    </submittedName>
</protein>
<dbReference type="OrthoDB" id="9806388at2"/>
<dbReference type="Gene3D" id="3.40.350.10">
    <property type="entry name" value="Creatinase/prolidase N-terminal domain"/>
    <property type="match status" value="1"/>
</dbReference>
<dbReference type="InterPro" id="IPR000587">
    <property type="entry name" value="Creatinase_N"/>
</dbReference>
<sequence>MNIAFSSEEFANRVSRVQAEMSVHKLDALLVTSPPNFRYFSGFDSQFWESPTRPWFFIIPAEGDCIAVVPEIGAPLLQGSWIGKTLSWPAPRPSDEGVTLLSDTLLSLPRRHGRIGMEMGRESVIRMPVNDLFLLKDKLGSVDLVDGSPCIWNVRAIKSSGEVEYIRQSCTIVSDAFDKLPAHARCGQTELAISRALSVDIIAGGAHALPFMAAASGPGGYEQIISRPSDRVIENGDVLIIDVGATVNGYFCDFDRNFGFGKVDDDALRANEAIWDATEAAFAISRPGTKVSELWKAMMGVLEPAGMLRNNVGRLGHGLGLQLTEPPSHMPTDDTVLREGMVITIEPGMEYAPGKMLVHEENIHITSSGPEILTRRAPREMVIINN</sequence>
<accession>A0A191YTW2</accession>
<evidence type="ECO:0000313" key="4">
    <source>
        <dbReference type="Proteomes" id="UP000078354"/>
    </source>
</evidence>